<gene>
    <name evidence="9" type="ORF">ENP34_07825</name>
</gene>
<proteinExistence type="inferred from homology"/>
<feature type="transmembrane region" description="Helical" evidence="7">
    <location>
        <begin position="112"/>
        <end position="135"/>
    </location>
</feature>
<dbReference type="PANTHER" id="PTHR43744:SF12">
    <property type="entry name" value="ABC TRANSPORTER PERMEASE PROTEIN MG189-RELATED"/>
    <property type="match status" value="1"/>
</dbReference>
<evidence type="ECO:0000256" key="5">
    <source>
        <dbReference type="ARBA" id="ARBA00022989"/>
    </source>
</evidence>
<keyword evidence="4 7" id="KW-0812">Transmembrane</keyword>
<comment type="similarity">
    <text evidence="7">Belongs to the binding-protein-dependent transport system permease family.</text>
</comment>
<evidence type="ECO:0000256" key="6">
    <source>
        <dbReference type="ARBA" id="ARBA00023136"/>
    </source>
</evidence>
<feature type="transmembrane region" description="Helical" evidence="7">
    <location>
        <begin position="147"/>
        <end position="166"/>
    </location>
</feature>
<keyword evidence="3" id="KW-1003">Cell membrane</keyword>
<evidence type="ECO:0000256" key="3">
    <source>
        <dbReference type="ARBA" id="ARBA00022475"/>
    </source>
</evidence>
<keyword evidence="5 7" id="KW-1133">Transmembrane helix</keyword>
<reference evidence="9" key="1">
    <citation type="journal article" date="2020" name="mSystems">
        <title>Genome- and Community-Level Interaction Insights into Carbon Utilization and Element Cycling Functions of Hydrothermarchaeota in Hydrothermal Sediment.</title>
        <authorList>
            <person name="Zhou Z."/>
            <person name="Liu Y."/>
            <person name="Xu W."/>
            <person name="Pan J."/>
            <person name="Luo Z.H."/>
            <person name="Li M."/>
        </authorList>
    </citation>
    <scope>NUCLEOTIDE SEQUENCE [LARGE SCALE GENOMIC DNA]</scope>
    <source>
        <strain evidence="9">SpSt-210</strain>
    </source>
</reference>
<feature type="transmembrane region" description="Helical" evidence="7">
    <location>
        <begin position="186"/>
        <end position="212"/>
    </location>
</feature>
<dbReference type="InterPro" id="IPR035906">
    <property type="entry name" value="MetI-like_sf"/>
</dbReference>
<organism evidence="9">
    <name type="scientific">Thermorudis peleae</name>
    <dbReference type="NCBI Taxonomy" id="1382356"/>
    <lineage>
        <taxon>Bacteria</taxon>
        <taxon>Pseudomonadati</taxon>
        <taxon>Thermomicrobiota</taxon>
        <taxon>Thermomicrobia</taxon>
        <taxon>Thermomicrobia incertae sedis</taxon>
        <taxon>Thermorudis</taxon>
    </lineage>
</organism>
<name>A0A831TA72_9BACT</name>
<dbReference type="AlphaFoldDB" id="A0A831TA72"/>
<evidence type="ECO:0000313" key="9">
    <source>
        <dbReference type="EMBL" id="HEG91335.1"/>
    </source>
</evidence>
<accession>A0A831TA72</accession>
<keyword evidence="6 7" id="KW-0472">Membrane</keyword>
<dbReference type="SUPFAM" id="SSF161098">
    <property type="entry name" value="MetI-like"/>
    <property type="match status" value="1"/>
</dbReference>
<evidence type="ECO:0000259" key="8">
    <source>
        <dbReference type="PROSITE" id="PS50928"/>
    </source>
</evidence>
<protein>
    <submittedName>
        <fullName evidence="9">Carbohydrate ABC transporter permease</fullName>
    </submittedName>
</protein>
<feature type="domain" description="ABC transmembrane type-1" evidence="8">
    <location>
        <begin position="76"/>
        <end position="267"/>
    </location>
</feature>
<dbReference type="Gene3D" id="1.10.3720.10">
    <property type="entry name" value="MetI-like"/>
    <property type="match status" value="1"/>
</dbReference>
<evidence type="ECO:0000256" key="2">
    <source>
        <dbReference type="ARBA" id="ARBA00022448"/>
    </source>
</evidence>
<dbReference type="Pfam" id="PF00528">
    <property type="entry name" value="BPD_transp_1"/>
    <property type="match status" value="1"/>
</dbReference>
<dbReference type="EMBL" id="DSIY01000189">
    <property type="protein sequence ID" value="HEG91335.1"/>
    <property type="molecule type" value="Genomic_DNA"/>
</dbReference>
<feature type="transmembrane region" description="Helical" evidence="7">
    <location>
        <begin position="248"/>
        <end position="267"/>
    </location>
</feature>
<evidence type="ECO:0000256" key="4">
    <source>
        <dbReference type="ARBA" id="ARBA00022692"/>
    </source>
</evidence>
<evidence type="ECO:0000256" key="1">
    <source>
        <dbReference type="ARBA" id="ARBA00004651"/>
    </source>
</evidence>
<sequence length="282" mass="31265">MSRRRLTAAGFLLALLKYGALSAGAIAMMLPFIWMVLSSLMAPHEIMARPLVWFPARPQFENYARLAEVVPLGRMYLNSLIVTIAITAGVLFTSSLAGYGFAKFRFPGRDTLFISVLATMMIPFFVVLIPVFYLVSRLGWVDSYLGLIVPNLVTAFGIFFMRQYILSLPDELLDAARIDGASEFGIYWRIVLPLCGPALGALAILAFVYHWNSFLWPLIVVRSPELWTIPLGLNSLLIYASSPEVVNLQMAGATLAIIPVLIVFVLLQRWFVQGISLTGLKG</sequence>
<feature type="transmembrane region" description="Helical" evidence="7">
    <location>
        <begin position="75"/>
        <end position="100"/>
    </location>
</feature>
<comment type="subcellular location">
    <subcellularLocation>
        <location evidence="1 7">Cell membrane</location>
        <topology evidence="1 7">Multi-pass membrane protein</topology>
    </subcellularLocation>
</comment>
<dbReference type="CDD" id="cd06261">
    <property type="entry name" value="TM_PBP2"/>
    <property type="match status" value="1"/>
</dbReference>
<dbReference type="InterPro" id="IPR000515">
    <property type="entry name" value="MetI-like"/>
</dbReference>
<dbReference type="GO" id="GO:0055085">
    <property type="term" value="P:transmembrane transport"/>
    <property type="evidence" value="ECO:0007669"/>
    <property type="project" value="InterPro"/>
</dbReference>
<dbReference type="PANTHER" id="PTHR43744">
    <property type="entry name" value="ABC TRANSPORTER PERMEASE PROTEIN MG189-RELATED-RELATED"/>
    <property type="match status" value="1"/>
</dbReference>
<dbReference type="GO" id="GO:0005886">
    <property type="term" value="C:plasma membrane"/>
    <property type="evidence" value="ECO:0007669"/>
    <property type="project" value="UniProtKB-SubCell"/>
</dbReference>
<dbReference type="PROSITE" id="PS50928">
    <property type="entry name" value="ABC_TM1"/>
    <property type="match status" value="1"/>
</dbReference>
<evidence type="ECO:0000256" key="7">
    <source>
        <dbReference type="RuleBase" id="RU363032"/>
    </source>
</evidence>
<keyword evidence="2 7" id="KW-0813">Transport</keyword>
<comment type="caution">
    <text evidence="9">The sequence shown here is derived from an EMBL/GenBank/DDBJ whole genome shotgun (WGS) entry which is preliminary data.</text>
</comment>